<accession>A0A7W9B4W3</accession>
<dbReference type="Proteomes" id="UP000537161">
    <property type="component" value="Unassembled WGS sequence"/>
</dbReference>
<comment type="caution">
    <text evidence="2">The sequence shown here is derived from an EMBL/GenBank/DDBJ whole genome shotgun (WGS) entry which is preliminary data.</text>
</comment>
<dbReference type="InterPro" id="IPR011990">
    <property type="entry name" value="TPR-like_helical_dom_sf"/>
</dbReference>
<keyword evidence="3" id="KW-1185">Reference proteome</keyword>
<evidence type="ECO:0000313" key="2">
    <source>
        <dbReference type="EMBL" id="MBB5706344.1"/>
    </source>
</evidence>
<feature type="domain" description="HTH" evidence="1">
    <location>
        <begin position="888"/>
        <end position="957"/>
    </location>
</feature>
<dbReference type="Gene3D" id="1.25.40.10">
    <property type="entry name" value="Tetratricopeptide repeat domain"/>
    <property type="match status" value="1"/>
</dbReference>
<dbReference type="EMBL" id="JACIJH010000003">
    <property type="protein sequence ID" value="MBB5706344.1"/>
    <property type="molecule type" value="Genomic_DNA"/>
</dbReference>
<proteinExistence type="predicted"/>
<gene>
    <name evidence="2" type="ORF">FHR21_001688</name>
</gene>
<evidence type="ECO:0000259" key="1">
    <source>
        <dbReference type="Pfam" id="PF24407"/>
    </source>
</evidence>
<dbReference type="InterPro" id="IPR056620">
    <property type="entry name" value="HTH_next_PIN-TPR-GreABC"/>
</dbReference>
<dbReference type="Pfam" id="PF24407">
    <property type="entry name" value="HTH_upst_double_PIN"/>
    <property type="match status" value="1"/>
</dbReference>
<dbReference type="SUPFAM" id="SSF48452">
    <property type="entry name" value="TPR-like"/>
    <property type="match status" value="1"/>
</dbReference>
<sequence length="1474" mass="160179">MTTKAALTGCTSGTTVQTFLAHALFEYCTGGRLKTVCFPHHFALRAANQVNMTIDLFSAAAGKTAVGEIVKPTIGALRRQIAMRGSQYVDAATAVGVDAILDQAIAVLAGNAATLPEAILVRLKGISTDRPSSFADADARHFVGDNRVVTLLKAATFATFGNQDVADKQAEARDIHGALFGGDGFYGETLFDEAVRYCVFALLSHLTTGDKFVIEILNEKAGAIQEGVGAIQSALGPMADQLQQLVDRQQGKEIEVESEVLDLAVERDIRRLRRLRLALGDGLTSAAEQLGLRLEAGLRHASDGVKAAAFREIAIVLSRAKRPDDAEPFVEKAEALGADTTCERARLALARGNPEEAMALLRDRADPVSRSLLVDAVNHRDGETAALDFFDANYAGADLTGHALQATAFKLGKLDRLSDAEALLAAATAEQIEENPVILHARAHVRIATALPPDVAKRYVLVEGIIPQPGDLRDDADGEQALSAAQEDLRKLQAAISGIDAPDLAMLADINLLFLGMRVGSEEERKAGRDRFIERLADPAEAVRLAPLASLYKIEIDWPAVRKELERAEQLGGYDDAQLSAAFTLTLHGSSAQDILALIGKYRERLYQYQGKSVIVSMEVEAMARSGDIESAHALIDQNLDALDEDERSFLEATLIEAAGGDGLAARLSQFEKTGSTHDLQILVGSLRDAGDDRLGEYLMRLWHLRHQLDDARAACNALISAQKEEEAEAFLDELGNTARGDPYLRTHLAWARQRQGRLSEAKTELDALIASGVDDRNIRQLRIILAVETGRWSDLISFVQHELAMKENRSAAQLMEAARIAQAVDSSEAMPLARAAIAMDPDDAHLNIAGYSVAVAAGQERSAEVSGWLAKARTGSGTAGPLFEKDLDDFIAMAKESRARSDHLNKLVSRAELPFFIAMQPLGTTQSALILSQFAGNAELTDSRRKVLFPLFAGNRGPVGDFNPNSVAFDPLSLLILEYLGFLPRALAAFDDVMLPAGTMHSFFEDRVKSGPPQPSRIVQARAIKDRIASGLLMIRDLESDAELVSDAGEEFAELYRGAEEADGYLVAVAPIHRPGNFRETLDPARFRERLFSPAGLVKSLLDRGVLSEAQAEAAQPFVEGAGPWDDEPQPEARRALFVSNLAVQYLSDAGLLPILQSYSGALVIRRDVVEFADREIAAATEATTISSGIERVRQAIADALALGRIRIGPWRIRPDEKGQGADRINSPVMSVLRDSGGVDAFVCDDRAMNKYLQFDDPKRGPTPFLTTPDLLILLHRRGVITAKELAVAREKLRGAGAGLMQPDAEELFLAARGSNWSIGPNAELRNIRDAIHLPIARGLLQLPQERIWVKSVSMQIGMTIRRIWQDFDDPEDAARAASYLLDMIPDVGALAAGDDSVDRDLWVQDVSRHTLWAIASIFDLSADKLQAYRQWFTTHVAPGAGRRDPGAIEAVARTLFNFLDNLPRDESEHDEN</sequence>
<organism evidence="2 3">
    <name type="scientific">Sphingopyxis panaciterrulae</name>
    <dbReference type="NCBI Taxonomy" id="462372"/>
    <lineage>
        <taxon>Bacteria</taxon>
        <taxon>Pseudomonadati</taxon>
        <taxon>Pseudomonadota</taxon>
        <taxon>Alphaproteobacteria</taxon>
        <taxon>Sphingomonadales</taxon>
        <taxon>Sphingomonadaceae</taxon>
        <taxon>Sphingopyxis</taxon>
    </lineage>
</organism>
<reference evidence="2 3" key="1">
    <citation type="submission" date="2020-08" db="EMBL/GenBank/DDBJ databases">
        <title>Genomic Encyclopedia of Type Strains, Phase IV (KMG-IV): sequencing the most valuable type-strain genomes for metagenomic binning, comparative biology and taxonomic classification.</title>
        <authorList>
            <person name="Goeker M."/>
        </authorList>
    </citation>
    <scope>NUCLEOTIDE SEQUENCE [LARGE SCALE GENOMIC DNA]</scope>
    <source>
        <strain evidence="2 3">DSM 27163</strain>
    </source>
</reference>
<evidence type="ECO:0000313" key="3">
    <source>
        <dbReference type="Proteomes" id="UP000537161"/>
    </source>
</evidence>
<name>A0A7W9B4W3_9SPHN</name>
<protein>
    <recommendedName>
        <fullName evidence="1">HTH domain-containing protein</fullName>
    </recommendedName>
</protein>